<evidence type="ECO:0000259" key="7">
    <source>
        <dbReference type="PROSITE" id="PS50850"/>
    </source>
</evidence>
<dbReference type="eggNOG" id="COG2814">
    <property type="taxonomic scope" value="Bacteria"/>
</dbReference>
<feature type="transmembrane region" description="Helical" evidence="6">
    <location>
        <begin position="229"/>
        <end position="251"/>
    </location>
</feature>
<organism evidence="8 9">
    <name type="scientific">Simkania negevensis (strain ATCC VR-1471 / DSM 27360 / Z)</name>
    <dbReference type="NCBI Taxonomy" id="331113"/>
    <lineage>
        <taxon>Bacteria</taxon>
        <taxon>Pseudomonadati</taxon>
        <taxon>Chlamydiota</taxon>
        <taxon>Chlamydiia</taxon>
        <taxon>Parachlamydiales</taxon>
        <taxon>Simkaniaceae</taxon>
        <taxon>Simkania</taxon>
    </lineage>
</organism>
<gene>
    <name evidence="8" type="ordered locus">SNE_A17240</name>
</gene>
<keyword evidence="9" id="KW-1185">Reference proteome</keyword>
<dbReference type="InterPro" id="IPR020846">
    <property type="entry name" value="MFS_dom"/>
</dbReference>
<dbReference type="Proteomes" id="UP000000496">
    <property type="component" value="Chromosome gsn.131"/>
</dbReference>
<feature type="transmembrane region" description="Helical" evidence="6">
    <location>
        <begin position="7"/>
        <end position="29"/>
    </location>
</feature>
<feature type="transmembrane region" description="Helical" evidence="6">
    <location>
        <begin position="171"/>
        <end position="196"/>
    </location>
</feature>
<feature type="transmembrane region" description="Helical" evidence="6">
    <location>
        <begin position="361"/>
        <end position="378"/>
    </location>
</feature>
<dbReference type="InterPro" id="IPR011701">
    <property type="entry name" value="MFS"/>
</dbReference>
<keyword evidence="3 6" id="KW-0812">Transmembrane</keyword>
<dbReference type="STRING" id="331113.SNE_A17240"/>
<dbReference type="HOGENOM" id="CLU_001265_10_11_0"/>
<dbReference type="GO" id="GO:0016020">
    <property type="term" value="C:membrane"/>
    <property type="evidence" value="ECO:0007669"/>
    <property type="project" value="UniProtKB-SubCell"/>
</dbReference>
<feature type="domain" description="Major facilitator superfamily (MFS) profile" evidence="7">
    <location>
        <begin position="8"/>
        <end position="405"/>
    </location>
</feature>
<feature type="transmembrane region" description="Helical" evidence="6">
    <location>
        <begin position="294"/>
        <end position="311"/>
    </location>
</feature>
<keyword evidence="4 6" id="KW-1133">Transmembrane helix</keyword>
<feature type="transmembrane region" description="Helical" evidence="6">
    <location>
        <begin position="384"/>
        <end position="401"/>
    </location>
</feature>
<dbReference type="EMBL" id="FR872582">
    <property type="protein sequence ID" value="CCB89601.1"/>
    <property type="molecule type" value="Genomic_DNA"/>
</dbReference>
<proteinExistence type="predicted"/>
<keyword evidence="2" id="KW-0813">Transport</keyword>
<dbReference type="KEGG" id="sng:SNE_A17240"/>
<feature type="transmembrane region" description="Helical" evidence="6">
    <location>
        <begin position="106"/>
        <end position="129"/>
    </location>
</feature>
<feature type="transmembrane region" description="Helical" evidence="6">
    <location>
        <begin position="263"/>
        <end position="282"/>
    </location>
</feature>
<dbReference type="InterPro" id="IPR036259">
    <property type="entry name" value="MFS_trans_sf"/>
</dbReference>
<dbReference type="PANTHER" id="PTHR23504">
    <property type="entry name" value="MAJOR FACILITATOR SUPERFAMILY DOMAIN-CONTAINING PROTEIN 10"/>
    <property type="match status" value="1"/>
</dbReference>
<feature type="transmembrane region" description="Helical" evidence="6">
    <location>
        <begin position="49"/>
        <end position="69"/>
    </location>
</feature>
<feature type="transmembrane region" description="Helical" evidence="6">
    <location>
        <begin position="81"/>
        <end position="100"/>
    </location>
</feature>
<feature type="transmembrane region" description="Helical" evidence="6">
    <location>
        <begin position="141"/>
        <end position="159"/>
    </location>
</feature>
<evidence type="ECO:0000256" key="2">
    <source>
        <dbReference type="ARBA" id="ARBA00022448"/>
    </source>
</evidence>
<dbReference type="GO" id="GO:0022857">
    <property type="term" value="F:transmembrane transporter activity"/>
    <property type="evidence" value="ECO:0007669"/>
    <property type="project" value="InterPro"/>
</dbReference>
<keyword evidence="5 6" id="KW-0472">Membrane</keyword>
<dbReference type="PROSITE" id="PS50850">
    <property type="entry name" value="MFS"/>
    <property type="match status" value="1"/>
</dbReference>
<accession>F8L5J6</accession>
<sequence length="410" mass="46006">MLKRLFPLYFVIFLGFFGYSLMITIFTPMLLHGSGSVLPHHFPESLRTILLGVALSVYPLGQFLGAPVFGALSDHFGRKRLLVISLSAATIFYALVSFSLHFGNIFWVIFFTFFAGLSEANIAIAQGAIADLTHEKNRGRFFGYIYTSVSFAFIMGPLFGGKLANRELVSWFSYSTPFFTTTLLLLMNLIWTMLAFKETHDKDYSTEKIRYFAAFTNIFSIFSSKNIRIYYFSNFLVYLSIFGFFRCYPMYLTSEFGMGVNELSHFIAWVAVPIVLSNLWLTGFLSRYITPRKAMIISALFMAVFMIVIVIPPEKNALWVTLFLTSTALAFCLPSCATLLSTAVDKRIQGKVMGNNQSMQVAAESISAILSGFIATAIIKLPLILWGIVAVFAALTVIFFINEKQPSSNI</sequence>
<dbReference type="AlphaFoldDB" id="F8L5J6"/>
<evidence type="ECO:0000313" key="9">
    <source>
        <dbReference type="Proteomes" id="UP000000496"/>
    </source>
</evidence>
<dbReference type="Pfam" id="PF07690">
    <property type="entry name" value="MFS_1"/>
    <property type="match status" value="1"/>
</dbReference>
<comment type="subcellular location">
    <subcellularLocation>
        <location evidence="1">Membrane</location>
        <topology evidence="1">Multi-pass membrane protein</topology>
    </subcellularLocation>
</comment>
<dbReference type="PANTHER" id="PTHR23504:SF15">
    <property type="entry name" value="MAJOR FACILITATOR SUPERFAMILY (MFS) PROFILE DOMAIN-CONTAINING PROTEIN"/>
    <property type="match status" value="1"/>
</dbReference>
<evidence type="ECO:0000256" key="6">
    <source>
        <dbReference type="SAM" id="Phobius"/>
    </source>
</evidence>
<protein>
    <recommendedName>
        <fullName evidence="7">Major facilitator superfamily (MFS) profile domain-containing protein</fullName>
    </recommendedName>
</protein>
<dbReference type="RefSeq" id="WP_013944067.1">
    <property type="nucleotide sequence ID" value="NC_015713.1"/>
</dbReference>
<evidence type="ECO:0000256" key="4">
    <source>
        <dbReference type="ARBA" id="ARBA00022989"/>
    </source>
</evidence>
<dbReference type="OrthoDB" id="9793283at2"/>
<reference key="1">
    <citation type="journal article" date="2011" name="Mol. Biol. Evol.">
        <title>Unity in variety -- the pan-genome of the Chlamydiae.</title>
        <authorList>
            <person name="Collingro A."/>
            <person name="Tischler P."/>
            <person name="Weinmaier T."/>
            <person name="Penz T."/>
            <person name="Heinz E."/>
            <person name="Brunham R.C."/>
            <person name="Read T.D."/>
            <person name="Bavoil P.M."/>
            <person name="Sachse K."/>
            <person name="Kahane S."/>
            <person name="Friedman M.G."/>
            <person name="Rattei T."/>
            <person name="Myers G.S.A."/>
            <person name="Horn M."/>
        </authorList>
    </citation>
    <scope>NUCLEOTIDE SEQUENCE</scope>
    <source>
        <strain>Z</strain>
    </source>
</reference>
<evidence type="ECO:0000256" key="5">
    <source>
        <dbReference type="ARBA" id="ARBA00023136"/>
    </source>
</evidence>
<reference evidence="8 9" key="2">
    <citation type="journal article" date="2011" name="Mol. Biol. Evol.">
        <title>Unity in variety--the pan-genome of the Chlamydiae.</title>
        <authorList>
            <person name="Collingro A."/>
            <person name="Tischler P."/>
            <person name="Weinmaier T."/>
            <person name="Penz T."/>
            <person name="Heinz E."/>
            <person name="Brunham R.C."/>
            <person name="Read T.D."/>
            <person name="Bavoil P.M."/>
            <person name="Sachse K."/>
            <person name="Kahane S."/>
            <person name="Friedman M.G."/>
            <person name="Rattei T."/>
            <person name="Myers G.S."/>
            <person name="Horn M."/>
        </authorList>
    </citation>
    <scope>NUCLEOTIDE SEQUENCE [LARGE SCALE GENOMIC DNA]</scope>
    <source>
        <strain evidence="9">ATCC VR-1471 / Z</strain>
    </source>
</reference>
<name>F8L5J6_SIMNZ</name>
<evidence type="ECO:0000256" key="3">
    <source>
        <dbReference type="ARBA" id="ARBA00022692"/>
    </source>
</evidence>
<feature type="transmembrane region" description="Helical" evidence="6">
    <location>
        <begin position="317"/>
        <end position="340"/>
    </location>
</feature>
<dbReference type="Gene3D" id="1.20.1250.20">
    <property type="entry name" value="MFS general substrate transporter like domains"/>
    <property type="match status" value="1"/>
</dbReference>
<dbReference type="SUPFAM" id="SSF103473">
    <property type="entry name" value="MFS general substrate transporter"/>
    <property type="match status" value="1"/>
</dbReference>
<evidence type="ECO:0000313" key="8">
    <source>
        <dbReference type="EMBL" id="CCB89601.1"/>
    </source>
</evidence>
<evidence type="ECO:0000256" key="1">
    <source>
        <dbReference type="ARBA" id="ARBA00004141"/>
    </source>
</evidence>